<gene>
    <name evidence="1" type="ORF">PRIO_4205</name>
</gene>
<dbReference type="HOGENOM" id="CLU_2410513_0_0_9"/>
<proteinExistence type="predicted"/>
<dbReference type="STRING" id="483937.AMQ84_16385"/>
<evidence type="ECO:0000313" key="2">
    <source>
        <dbReference type="Proteomes" id="UP000033163"/>
    </source>
</evidence>
<reference evidence="2" key="1">
    <citation type="submission" date="2015-03" db="EMBL/GenBank/DDBJ databases">
        <authorList>
            <person name="Wibberg D."/>
        </authorList>
    </citation>
    <scope>NUCLEOTIDE SEQUENCE [LARGE SCALE GENOMIC DNA]</scope>
</reference>
<evidence type="ECO:0000313" key="1">
    <source>
        <dbReference type="EMBL" id="CQR56607.1"/>
    </source>
</evidence>
<organism evidence="1 2">
    <name type="scientific">Paenibacillus riograndensis SBR5</name>
    <dbReference type="NCBI Taxonomy" id="1073571"/>
    <lineage>
        <taxon>Bacteria</taxon>
        <taxon>Bacillati</taxon>
        <taxon>Bacillota</taxon>
        <taxon>Bacilli</taxon>
        <taxon>Bacillales</taxon>
        <taxon>Paenibacillaceae</taxon>
        <taxon>Paenibacillus</taxon>
        <taxon>Paenibacillus sonchi group</taxon>
    </lineage>
</organism>
<name>A0A0E4CXQ4_9BACL</name>
<dbReference type="AlphaFoldDB" id="A0A0E4CXQ4"/>
<dbReference type="InterPro" id="IPR008792">
    <property type="entry name" value="PQQD"/>
</dbReference>
<dbReference type="InterPro" id="IPR041881">
    <property type="entry name" value="PqqD_sf"/>
</dbReference>
<dbReference type="EMBL" id="LN831776">
    <property type="protein sequence ID" value="CQR56607.1"/>
    <property type="molecule type" value="Genomic_DNA"/>
</dbReference>
<accession>A0A0E4CXQ4</accession>
<dbReference type="PATRIC" id="fig|1073571.4.peg.4499"/>
<dbReference type="Proteomes" id="UP000033163">
    <property type="component" value="Chromosome I"/>
</dbReference>
<evidence type="ECO:0008006" key="3">
    <source>
        <dbReference type="Google" id="ProtNLM"/>
    </source>
</evidence>
<protein>
    <recommendedName>
        <fullName evidence="3">Coenzyme PQQ synthesis protein D (PqqD)</fullName>
    </recommendedName>
</protein>
<dbReference type="KEGG" id="pri:PRIO_4205"/>
<dbReference type="Pfam" id="PF05402">
    <property type="entry name" value="PqqD"/>
    <property type="match status" value="1"/>
</dbReference>
<dbReference type="Gene3D" id="1.10.10.1150">
    <property type="entry name" value="Coenzyme PQQ synthesis protein D (PqqD)"/>
    <property type="match status" value="1"/>
</dbReference>
<dbReference type="RefSeq" id="WP_020432467.1">
    <property type="nucleotide sequence ID" value="NZ_AGBD01001485.1"/>
</dbReference>
<sequence length="92" mass="10471">MNANTLLSKVNVINEDLGEESLVLDQNNEMFFLNQTAKYLWEHCNGRTVSEVAGLLYDQCLDKDGLELSDIITDCLGAFEELEQRGFVKIRK</sequence>